<evidence type="ECO:0000256" key="1">
    <source>
        <dbReference type="ARBA" id="ARBA00022692"/>
    </source>
</evidence>
<feature type="transmembrane region" description="Helical" evidence="4">
    <location>
        <begin position="29"/>
        <end position="49"/>
    </location>
</feature>
<sequence>MSLIAAASFFGWLVGPLAGGYLAQYGAAMAFQVAAVAVFLCMIFVATVIKETHKVSNEQSFLSLFKSNNSLTLLSHPNILNLFVLQFFSVLV</sequence>
<comment type="caution">
    <text evidence="6">The sequence shown here is derived from an EMBL/GenBank/DDBJ whole genome shotgun (WGS) entry which is preliminary data.</text>
</comment>
<organism evidence="6 7">
    <name type="scientific">Shewanella surugensis</name>
    <dbReference type="NCBI Taxonomy" id="212020"/>
    <lineage>
        <taxon>Bacteria</taxon>
        <taxon>Pseudomonadati</taxon>
        <taxon>Pseudomonadota</taxon>
        <taxon>Gammaproteobacteria</taxon>
        <taxon>Alteromonadales</taxon>
        <taxon>Shewanellaceae</taxon>
        <taxon>Shewanella</taxon>
    </lineage>
</organism>
<keyword evidence="3 4" id="KW-0472">Membrane</keyword>
<keyword evidence="1 4" id="KW-0812">Transmembrane</keyword>
<keyword evidence="2 4" id="KW-1133">Transmembrane helix</keyword>
<evidence type="ECO:0000256" key="3">
    <source>
        <dbReference type="ARBA" id="ARBA00023136"/>
    </source>
</evidence>
<dbReference type="PROSITE" id="PS50850">
    <property type="entry name" value="MFS"/>
    <property type="match status" value="1"/>
</dbReference>
<evidence type="ECO:0000313" key="6">
    <source>
        <dbReference type="EMBL" id="MCL1127801.1"/>
    </source>
</evidence>
<dbReference type="InterPro" id="IPR036259">
    <property type="entry name" value="MFS_trans_sf"/>
</dbReference>
<accession>A0ABT0LJB1</accession>
<reference evidence="6 7" key="1">
    <citation type="submission" date="2022-01" db="EMBL/GenBank/DDBJ databases">
        <title>Whole genome-based taxonomy of the Shewanellaceae.</title>
        <authorList>
            <person name="Martin-Rodriguez A.J."/>
        </authorList>
    </citation>
    <scope>NUCLEOTIDE SEQUENCE [LARGE SCALE GENOMIC DNA]</scope>
    <source>
        <strain evidence="6 7">DSM 17177</strain>
    </source>
</reference>
<gene>
    <name evidence="6" type="ORF">L2764_25900</name>
</gene>
<evidence type="ECO:0000313" key="7">
    <source>
        <dbReference type="Proteomes" id="UP001203423"/>
    </source>
</evidence>
<evidence type="ECO:0000256" key="2">
    <source>
        <dbReference type="ARBA" id="ARBA00022989"/>
    </source>
</evidence>
<dbReference type="Gene3D" id="1.20.1250.20">
    <property type="entry name" value="MFS general substrate transporter like domains"/>
    <property type="match status" value="1"/>
</dbReference>
<feature type="transmembrane region" description="Helical" evidence="4">
    <location>
        <begin position="70"/>
        <end position="91"/>
    </location>
</feature>
<dbReference type="Proteomes" id="UP001203423">
    <property type="component" value="Unassembled WGS sequence"/>
</dbReference>
<dbReference type="InterPro" id="IPR020846">
    <property type="entry name" value="MFS_dom"/>
</dbReference>
<evidence type="ECO:0000256" key="4">
    <source>
        <dbReference type="SAM" id="Phobius"/>
    </source>
</evidence>
<dbReference type="RefSeq" id="WP_248943234.1">
    <property type="nucleotide sequence ID" value="NZ_JAKIKS010000218.1"/>
</dbReference>
<feature type="domain" description="Major facilitator superfamily (MFS) profile" evidence="5">
    <location>
        <begin position="1"/>
        <end position="53"/>
    </location>
</feature>
<name>A0ABT0LJB1_9GAMM</name>
<dbReference type="EMBL" id="JAKIKS010000218">
    <property type="protein sequence ID" value="MCL1127801.1"/>
    <property type="molecule type" value="Genomic_DNA"/>
</dbReference>
<dbReference type="SUPFAM" id="SSF103473">
    <property type="entry name" value="MFS general substrate transporter"/>
    <property type="match status" value="1"/>
</dbReference>
<keyword evidence="7" id="KW-1185">Reference proteome</keyword>
<evidence type="ECO:0000259" key="5">
    <source>
        <dbReference type="PROSITE" id="PS50850"/>
    </source>
</evidence>
<proteinExistence type="predicted"/>
<protein>
    <recommendedName>
        <fullName evidence="5">Major facilitator superfamily (MFS) profile domain-containing protein</fullName>
    </recommendedName>
</protein>